<evidence type="ECO:0000256" key="1">
    <source>
        <dbReference type="ARBA" id="ARBA00004752"/>
    </source>
</evidence>
<accession>A0ABZ0HY87</accession>
<dbReference type="Pfam" id="PF03734">
    <property type="entry name" value="YkuD"/>
    <property type="match status" value="1"/>
</dbReference>
<feature type="region of interest" description="Disordered" evidence="9">
    <location>
        <begin position="1"/>
        <end position="64"/>
    </location>
</feature>
<dbReference type="EC" id="2.3.2.-" evidence="11"/>
<dbReference type="PANTHER" id="PTHR30582:SF24">
    <property type="entry name" value="L,D-TRANSPEPTIDASE ERFK_SRFK-RELATED"/>
    <property type="match status" value="1"/>
</dbReference>
<gene>
    <name evidence="11" type="ORF">RZS28_05950</name>
</gene>
<keyword evidence="3" id="KW-0328">Glycosyltransferase</keyword>
<keyword evidence="11" id="KW-0012">Acyltransferase</keyword>
<dbReference type="PANTHER" id="PTHR30582">
    <property type="entry name" value="L,D-TRANSPEPTIDASE"/>
    <property type="match status" value="1"/>
</dbReference>
<protein>
    <submittedName>
        <fullName evidence="11">L,D-transpeptidase</fullName>
        <ecNumber evidence="11">2.3.2.-</ecNumber>
    </submittedName>
</protein>
<keyword evidence="12" id="KW-1185">Reference proteome</keyword>
<dbReference type="EMBL" id="CP136862">
    <property type="protein sequence ID" value="WOJ90826.1"/>
    <property type="molecule type" value="Genomic_DNA"/>
</dbReference>
<evidence type="ECO:0000259" key="10">
    <source>
        <dbReference type="Pfam" id="PF03734"/>
    </source>
</evidence>
<name>A0ABZ0HY87_9HYPH</name>
<dbReference type="InterPro" id="IPR038063">
    <property type="entry name" value="Transpep_catalytic_dom"/>
</dbReference>
<evidence type="ECO:0000256" key="8">
    <source>
        <dbReference type="ARBA" id="ARBA00023316"/>
    </source>
</evidence>
<dbReference type="InterPro" id="IPR005490">
    <property type="entry name" value="LD_TPept_cat_dom"/>
</dbReference>
<evidence type="ECO:0000256" key="6">
    <source>
        <dbReference type="ARBA" id="ARBA00022960"/>
    </source>
</evidence>
<evidence type="ECO:0000256" key="5">
    <source>
        <dbReference type="ARBA" id="ARBA00022801"/>
    </source>
</evidence>
<organism evidence="11 12">
    <name type="scientific">Methylocapsa polymorpha</name>
    <dbReference type="NCBI Taxonomy" id="3080828"/>
    <lineage>
        <taxon>Bacteria</taxon>
        <taxon>Pseudomonadati</taxon>
        <taxon>Pseudomonadota</taxon>
        <taxon>Alphaproteobacteria</taxon>
        <taxon>Hyphomicrobiales</taxon>
        <taxon>Beijerinckiaceae</taxon>
        <taxon>Methylocapsa</taxon>
    </lineage>
</organism>
<dbReference type="CDD" id="cd16913">
    <property type="entry name" value="YkuD_like"/>
    <property type="match status" value="1"/>
</dbReference>
<dbReference type="SUPFAM" id="SSF141523">
    <property type="entry name" value="L,D-transpeptidase catalytic domain-like"/>
    <property type="match status" value="1"/>
</dbReference>
<comment type="pathway">
    <text evidence="1">Cell wall biogenesis; peptidoglycan biosynthesis.</text>
</comment>
<evidence type="ECO:0000256" key="7">
    <source>
        <dbReference type="ARBA" id="ARBA00022984"/>
    </source>
</evidence>
<evidence type="ECO:0000313" key="12">
    <source>
        <dbReference type="Proteomes" id="UP001626536"/>
    </source>
</evidence>
<evidence type="ECO:0000256" key="9">
    <source>
        <dbReference type="SAM" id="MobiDB-lite"/>
    </source>
</evidence>
<dbReference type="Gene3D" id="2.40.440.10">
    <property type="entry name" value="L,D-transpeptidase catalytic domain-like"/>
    <property type="match status" value="1"/>
</dbReference>
<keyword evidence="7" id="KW-0573">Peptidoglycan synthesis</keyword>
<dbReference type="Proteomes" id="UP001626536">
    <property type="component" value="Chromosome"/>
</dbReference>
<proteinExistence type="inferred from homology"/>
<dbReference type="InterPro" id="IPR050979">
    <property type="entry name" value="LD-transpeptidase"/>
</dbReference>
<evidence type="ECO:0000256" key="3">
    <source>
        <dbReference type="ARBA" id="ARBA00022676"/>
    </source>
</evidence>
<dbReference type="RefSeq" id="WP_407340412.1">
    <property type="nucleotide sequence ID" value="NZ_CP136862.1"/>
</dbReference>
<evidence type="ECO:0000256" key="4">
    <source>
        <dbReference type="ARBA" id="ARBA00022679"/>
    </source>
</evidence>
<keyword evidence="8" id="KW-0961">Cell wall biogenesis/degradation</keyword>
<sequence>MSHASNEPPHSHRGRVGLSRVGARRLRRHDAKSFNSGGRSSRAGGADGASGGRQATPLPPPQTAEADFAADVGADPQYGAVYGPVAGEPFPVPAIKLSEINRSFLRKKVAYATNEPPGTIVVDPAHHYLYHVEEGGQATRYGVGVGKEGFVWSGEATIKSKQEWPDWYPPKEMIERKPELKKMMSELQSGEGMHGGPKNPLGARAMYLWQGNQDTLFRIHGTVEPWTIGQSVSSGCIRMINQDVIDLYNRTPAGTRVVVLGSSPIKPAKPPKVAHS</sequence>
<evidence type="ECO:0000313" key="11">
    <source>
        <dbReference type="EMBL" id="WOJ90826.1"/>
    </source>
</evidence>
<feature type="domain" description="L,D-TPase catalytic" evidence="10">
    <location>
        <begin position="119"/>
        <end position="259"/>
    </location>
</feature>
<keyword evidence="4 11" id="KW-0808">Transferase</keyword>
<keyword evidence="6" id="KW-0133">Cell shape</keyword>
<evidence type="ECO:0000256" key="2">
    <source>
        <dbReference type="ARBA" id="ARBA00005992"/>
    </source>
</evidence>
<keyword evidence="5" id="KW-0378">Hydrolase</keyword>
<dbReference type="GO" id="GO:0016746">
    <property type="term" value="F:acyltransferase activity"/>
    <property type="evidence" value="ECO:0007669"/>
    <property type="project" value="UniProtKB-KW"/>
</dbReference>
<comment type="similarity">
    <text evidence="2">Belongs to the YkuD family.</text>
</comment>
<reference evidence="11 12" key="1">
    <citation type="submission" date="2023-10" db="EMBL/GenBank/DDBJ databases">
        <title>Novel methanotroph of the genus Methylocapsa from a subarctic wetland.</title>
        <authorList>
            <person name="Belova S.E."/>
            <person name="Oshkin I.Y."/>
            <person name="Miroshnikov K."/>
            <person name="Dedysh S.N."/>
        </authorList>
    </citation>
    <scope>NUCLEOTIDE SEQUENCE [LARGE SCALE GENOMIC DNA]</scope>
    <source>
        <strain evidence="11 12">RX1</strain>
    </source>
</reference>